<comment type="caution">
    <text evidence="2">The sequence shown here is derived from an EMBL/GenBank/DDBJ whole genome shotgun (WGS) entry which is preliminary data.</text>
</comment>
<evidence type="ECO:0000259" key="1">
    <source>
        <dbReference type="Pfam" id="PF09820"/>
    </source>
</evidence>
<dbReference type="Proteomes" id="UP001447188">
    <property type="component" value="Unassembled WGS sequence"/>
</dbReference>
<dbReference type="EMBL" id="JBBBZM010000006">
    <property type="protein sequence ID" value="KAL0640096.1"/>
    <property type="molecule type" value="Genomic_DNA"/>
</dbReference>
<evidence type="ECO:0000313" key="3">
    <source>
        <dbReference type="Proteomes" id="UP001447188"/>
    </source>
</evidence>
<gene>
    <name evidence="2" type="ORF">Q9L58_000924</name>
</gene>
<feature type="domain" description="AAA-ATPase-like" evidence="1">
    <location>
        <begin position="1"/>
        <end position="196"/>
    </location>
</feature>
<dbReference type="PANTHER" id="PTHR34825:SF2">
    <property type="entry name" value="AAA-ATPASE-LIKE DOMAIN-CONTAINING PROTEIN"/>
    <property type="match status" value="1"/>
</dbReference>
<proteinExistence type="predicted"/>
<evidence type="ECO:0000313" key="2">
    <source>
        <dbReference type="EMBL" id="KAL0640096.1"/>
    </source>
</evidence>
<reference evidence="2 3" key="1">
    <citation type="submission" date="2024-02" db="EMBL/GenBank/DDBJ databases">
        <title>Discinaceae phylogenomics.</title>
        <authorList>
            <person name="Dirks A.C."/>
            <person name="James T.Y."/>
        </authorList>
    </citation>
    <scope>NUCLEOTIDE SEQUENCE [LARGE SCALE GENOMIC DNA]</scope>
    <source>
        <strain evidence="2 3">ACD0624</strain>
    </source>
</reference>
<dbReference type="PANTHER" id="PTHR34825">
    <property type="entry name" value="CONSERVED PROTEIN, WITH A WEAK D-GALACTARATE DEHYDRATASE/ALTRONATE HYDROLASE DOMAIN"/>
    <property type="match status" value="1"/>
</dbReference>
<keyword evidence="3" id="KW-1185">Reference proteome</keyword>
<organism evidence="2 3">
    <name type="scientific">Discina gigas</name>
    <dbReference type="NCBI Taxonomy" id="1032678"/>
    <lineage>
        <taxon>Eukaryota</taxon>
        <taxon>Fungi</taxon>
        <taxon>Dikarya</taxon>
        <taxon>Ascomycota</taxon>
        <taxon>Pezizomycotina</taxon>
        <taxon>Pezizomycetes</taxon>
        <taxon>Pezizales</taxon>
        <taxon>Discinaceae</taxon>
        <taxon>Discina</taxon>
    </lineage>
</organism>
<sequence length="526" mass="59402">MLEHFHGIQYKAEYDMLFKDLDVHKDVKANKVKPSEYFVLNFNFSAVRRDPDLTKAAQGLADGINGSVGLFYEQNHSYFGISAEKLISERINRETPISSLGGLVRLVNQTLAEIKDGDSHHSTIVNHVKIYLMADEYDAFLNEYMDPHNPIPVAWTRSDAASLIRDFWATVKRLMGLRYGIRKCFITGISPLSLVDNTSGFNIAVNLSFEKEVAGLCGLTRADIAAALQVICDSETKAAEHLTQLTKYADGYHFCQNNKVEPVFNTDTSLEYLQHSDITGESSDSAWKTLLLYFGGFTFDKQSPSKNLVITNLIAVKRFGTAILRRFKLLGSMQRAIRVLTSEGDIKKVLAGYRMLMAERDTGASGFGKSEENHRDSFYVVTLANPALVSHPEYKSNKKLGRVDLLVELPHHFILMEWKAVNIDFLDFGKSRGRELKAKTLSGLYVDEVLGLKFNEREQHRKGTIEEWIREKVTPQLQSYVASVEAKEQCGDRKFHAHLVLVVGSRHILVWDMDKKGNWIGEPVLV</sequence>
<accession>A0ABR3GVZ5</accession>
<dbReference type="InterPro" id="IPR018631">
    <property type="entry name" value="AAA-ATPase-like_dom"/>
</dbReference>
<protein>
    <recommendedName>
        <fullName evidence="1">AAA-ATPase-like domain-containing protein</fullName>
    </recommendedName>
</protein>
<name>A0ABR3GVZ5_9PEZI</name>
<dbReference type="Pfam" id="PF09820">
    <property type="entry name" value="AAA-ATPase_like"/>
    <property type="match status" value="1"/>
</dbReference>